<reference evidence="2" key="1">
    <citation type="submission" date="2022-10" db="EMBL/GenBank/DDBJ databases">
        <title>Puccinia triticina Genome sequencing and assembly.</title>
        <authorList>
            <person name="Li C."/>
        </authorList>
    </citation>
    <scope>NUCLEOTIDE SEQUENCE</scope>
    <source>
        <strain evidence="2">Pt15</strain>
    </source>
</reference>
<evidence type="ECO:0000256" key="1">
    <source>
        <dbReference type="SAM" id="MobiDB-lite"/>
    </source>
</evidence>
<sequence length="60" mass="6221">MLNSSLPPPSSSKANPSGGKGKRPATATAEAPEKPDSAKGWAPRLTGFYYALDDPPSDHP</sequence>
<gene>
    <name evidence="2" type="ORF">PtA15_3A896</name>
</gene>
<dbReference type="EMBL" id="CP110423">
    <property type="protein sequence ID" value="WAQ83525.1"/>
    <property type="molecule type" value="Genomic_DNA"/>
</dbReference>
<feature type="region of interest" description="Disordered" evidence="1">
    <location>
        <begin position="1"/>
        <end position="42"/>
    </location>
</feature>
<name>A0ABY7CI73_9BASI</name>
<accession>A0ABY7CI73</accession>
<evidence type="ECO:0000313" key="2">
    <source>
        <dbReference type="EMBL" id="WAQ83525.1"/>
    </source>
</evidence>
<dbReference type="RefSeq" id="XP_053019080.1">
    <property type="nucleotide sequence ID" value="XM_053167909.1"/>
</dbReference>
<protein>
    <submittedName>
        <fullName evidence="2">Uncharacterized protein</fullName>
    </submittedName>
</protein>
<organism evidence="2 3">
    <name type="scientific">Puccinia triticina</name>
    <dbReference type="NCBI Taxonomy" id="208348"/>
    <lineage>
        <taxon>Eukaryota</taxon>
        <taxon>Fungi</taxon>
        <taxon>Dikarya</taxon>
        <taxon>Basidiomycota</taxon>
        <taxon>Pucciniomycotina</taxon>
        <taxon>Pucciniomycetes</taxon>
        <taxon>Pucciniales</taxon>
        <taxon>Pucciniaceae</taxon>
        <taxon>Puccinia</taxon>
    </lineage>
</organism>
<feature type="compositionally biased region" description="Pro residues" evidence="1">
    <location>
        <begin position="1"/>
        <end position="10"/>
    </location>
</feature>
<proteinExistence type="predicted"/>
<dbReference type="Proteomes" id="UP001164743">
    <property type="component" value="Chromosome 3A"/>
</dbReference>
<evidence type="ECO:0000313" key="3">
    <source>
        <dbReference type="Proteomes" id="UP001164743"/>
    </source>
</evidence>
<dbReference type="GeneID" id="77808804"/>
<keyword evidence="3" id="KW-1185">Reference proteome</keyword>